<accession>A0A1S9RI83</accession>
<evidence type="ECO:0000313" key="1">
    <source>
        <dbReference type="EMBL" id="OOQ85000.1"/>
    </source>
</evidence>
<dbReference type="Proteomes" id="UP000190744">
    <property type="component" value="Unassembled WGS sequence"/>
</dbReference>
<organism evidence="1 2">
    <name type="scientific">Penicillium brasilianum</name>
    <dbReference type="NCBI Taxonomy" id="104259"/>
    <lineage>
        <taxon>Eukaryota</taxon>
        <taxon>Fungi</taxon>
        <taxon>Dikarya</taxon>
        <taxon>Ascomycota</taxon>
        <taxon>Pezizomycotina</taxon>
        <taxon>Eurotiomycetes</taxon>
        <taxon>Eurotiomycetidae</taxon>
        <taxon>Eurotiales</taxon>
        <taxon>Aspergillaceae</taxon>
        <taxon>Penicillium</taxon>
    </lineage>
</organism>
<name>A0A1S9RI83_PENBI</name>
<dbReference type="EMBL" id="LJBN01000172">
    <property type="protein sequence ID" value="OOQ85000.1"/>
    <property type="molecule type" value="Genomic_DNA"/>
</dbReference>
<proteinExistence type="predicted"/>
<evidence type="ECO:0000313" key="2">
    <source>
        <dbReference type="Proteomes" id="UP000190744"/>
    </source>
</evidence>
<comment type="caution">
    <text evidence="1">The sequence shown here is derived from an EMBL/GenBank/DDBJ whole genome shotgun (WGS) entry which is preliminary data.</text>
</comment>
<protein>
    <submittedName>
        <fullName evidence="1">Uncharacterized protein</fullName>
    </submittedName>
</protein>
<dbReference type="AlphaFoldDB" id="A0A1S9RI83"/>
<gene>
    <name evidence="1" type="ORF">PEBR_30937</name>
</gene>
<sequence length="110" mass="12258">MRIGPLNSGFAWPIWGLHKTSDGYVRLHHSFQSHRDGAKELLGCLQEATREDGSAIIALWRSVDLESASFDSNSKVERSGNVPCDRCTVGWKDPRRFLGELAVGDKPQSF</sequence>
<reference evidence="2" key="1">
    <citation type="submission" date="2015-09" db="EMBL/GenBank/DDBJ databases">
        <authorList>
            <person name="Fill T.P."/>
            <person name="Baretta J.F."/>
            <person name="de Almeida L.G."/>
            <person name="Rocha M."/>
            <person name="de Souza D.H."/>
            <person name="Malavazi I."/>
            <person name="Cerdeira L.T."/>
            <person name="Hong H."/>
            <person name="Samborskyy M."/>
            <person name="de Vasconcelos A.T."/>
            <person name="Leadlay P."/>
            <person name="Rodrigues-Filho E."/>
        </authorList>
    </citation>
    <scope>NUCLEOTIDE SEQUENCE [LARGE SCALE GENOMIC DNA]</scope>
    <source>
        <strain evidence="2">LaBioMMi 136</strain>
    </source>
</reference>